<protein>
    <submittedName>
        <fullName evidence="1">HNH endonuclease</fullName>
    </submittedName>
</protein>
<dbReference type="Gene3D" id="1.10.30.50">
    <property type="match status" value="1"/>
</dbReference>
<sequence length="210" mass="22688">MASVTGTADFLTVLREESVSSLQNGRPTDRLLDAAVASMPQMVMKKFHNLRGVGEVGHRFYEIRGRGSSRRLTLTPQMLAIARHEVLLGPELDARWSIVEACFDAEVGRGLIGTGVIVSADGEHLLTPIRRVAVAGAREALIGFQHGRCFYCGEPVTLAAGAVHVDHVYPFALMKSGIWDGPDLNGVWNLVVACPRAISSRAPAHLGQPR</sequence>
<accession>A0ABZ1B3Z7</accession>
<dbReference type="EMBL" id="CP141261">
    <property type="protein sequence ID" value="WRL65516.1"/>
    <property type="molecule type" value="Genomic_DNA"/>
</dbReference>
<keyword evidence="1" id="KW-0540">Nuclease</keyword>
<evidence type="ECO:0000313" key="2">
    <source>
        <dbReference type="Proteomes" id="UP001324287"/>
    </source>
</evidence>
<keyword evidence="1" id="KW-0255">Endonuclease</keyword>
<name>A0ABZ1B3Z7_9ACTN</name>
<keyword evidence="2" id="KW-1185">Reference proteome</keyword>
<evidence type="ECO:0000313" key="1">
    <source>
        <dbReference type="EMBL" id="WRL65516.1"/>
    </source>
</evidence>
<proteinExistence type="predicted"/>
<reference evidence="1 2" key="1">
    <citation type="submission" date="2023-12" db="EMBL/GenBank/DDBJ databases">
        <title>Blastococcus brunescens sp. nov., an actonobacterium isolated from sandstone collected in sahara desert.</title>
        <authorList>
            <person name="Gtari M."/>
            <person name="Ghodhbane F."/>
        </authorList>
    </citation>
    <scope>NUCLEOTIDE SEQUENCE [LARGE SCALE GENOMIC DNA]</scope>
    <source>
        <strain evidence="1 2">BMG 8361</strain>
    </source>
</reference>
<dbReference type="Proteomes" id="UP001324287">
    <property type="component" value="Chromosome"/>
</dbReference>
<dbReference type="RefSeq" id="WP_324276837.1">
    <property type="nucleotide sequence ID" value="NZ_CP141261.1"/>
</dbReference>
<gene>
    <name evidence="1" type="ORF">U6N30_07930</name>
</gene>
<dbReference type="GO" id="GO:0004519">
    <property type="term" value="F:endonuclease activity"/>
    <property type="evidence" value="ECO:0007669"/>
    <property type="project" value="UniProtKB-KW"/>
</dbReference>
<keyword evidence="1" id="KW-0378">Hydrolase</keyword>
<organism evidence="1 2">
    <name type="scientific">Blastococcus brunescens</name>
    <dbReference type="NCBI Taxonomy" id="1564165"/>
    <lineage>
        <taxon>Bacteria</taxon>
        <taxon>Bacillati</taxon>
        <taxon>Actinomycetota</taxon>
        <taxon>Actinomycetes</taxon>
        <taxon>Geodermatophilales</taxon>
        <taxon>Geodermatophilaceae</taxon>
        <taxon>Blastococcus</taxon>
    </lineage>
</organism>